<evidence type="ECO:0000256" key="1">
    <source>
        <dbReference type="SAM" id="MobiDB-lite"/>
    </source>
</evidence>
<protein>
    <recommendedName>
        <fullName evidence="4">KIF-binding protein</fullName>
    </recommendedName>
</protein>
<keyword evidence="3" id="KW-1185">Reference proteome</keyword>
<proteinExistence type="predicted"/>
<gene>
    <name evidence="2" type="ORF">WJX81_006579</name>
</gene>
<dbReference type="Proteomes" id="UP001445335">
    <property type="component" value="Unassembled WGS sequence"/>
</dbReference>
<organism evidence="2 3">
    <name type="scientific">Elliptochloris bilobata</name>
    <dbReference type="NCBI Taxonomy" id="381761"/>
    <lineage>
        <taxon>Eukaryota</taxon>
        <taxon>Viridiplantae</taxon>
        <taxon>Chlorophyta</taxon>
        <taxon>core chlorophytes</taxon>
        <taxon>Trebouxiophyceae</taxon>
        <taxon>Trebouxiophyceae incertae sedis</taxon>
        <taxon>Elliptochloris clade</taxon>
        <taxon>Elliptochloris</taxon>
    </lineage>
</organism>
<reference evidence="2 3" key="1">
    <citation type="journal article" date="2024" name="Nat. Commun.">
        <title>Phylogenomics reveals the evolutionary origins of lichenization in chlorophyte algae.</title>
        <authorList>
            <person name="Puginier C."/>
            <person name="Libourel C."/>
            <person name="Otte J."/>
            <person name="Skaloud P."/>
            <person name="Haon M."/>
            <person name="Grisel S."/>
            <person name="Petersen M."/>
            <person name="Berrin J.G."/>
            <person name="Delaux P.M."/>
            <person name="Dal Grande F."/>
            <person name="Keller J."/>
        </authorList>
    </citation>
    <scope>NUCLEOTIDE SEQUENCE [LARGE SCALE GENOMIC DNA]</scope>
    <source>
        <strain evidence="2 3">SAG 245.80</strain>
    </source>
</reference>
<dbReference type="AlphaFoldDB" id="A0AAW1SG29"/>
<comment type="caution">
    <text evidence="2">The sequence shown here is derived from an EMBL/GenBank/DDBJ whole genome shotgun (WGS) entry which is preliminary data.</text>
</comment>
<evidence type="ECO:0000313" key="2">
    <source>
        <dbReference type="EMBL" id="KAK9845445.1"/>
    </source>
</evidence>
<evidence type="ECO:0000313" key="3">
    <source>
        <dbReference type="Proteomes" id="UP001445335"/>
    </source>
</evidence>
<accession>A0AAW1SG29</accession>
<feature type="compositionally biased region" description="Low complexity" evidence="1">
    <location>
        <begin position="334"/>
        <end position="343"/>
    </location>
</feature>
<sequence length="449" mass="45832">MCLGHGAPRFLLREADGYNGDAGQQEESEARLAATAERLMLEAAQLLTTRAIDHAEYLLADGVSRLEAAAAQGKGAPSAANALTLAAVLDQLALVLFLRARLPQAEAAARRCLALLQKGAPSSGGRAGGDAAAAVAKLRLGAILMGQGRPGDAAPLLAGAANALRAFGAAGSGPAGEARFYEALSAAGYAAASEADVQAAEPAMREGLQAMRRNPAVGPALATAAMGAHQAALEAATGAGEAGYDRAEWLFRQAVRLHKGLRAQGAAARAQLQLATLRFVRGAADEAAELCRASLAGAQGAPDADRQQVALCEHRLATIAAAAAVTPHKRASDAEAAAAAATRGDADTDGGRATEQALQQSWEHWERLLGADSALAAEAQVYLALLRLARAWRDAASANPFERALAPKERASARRDLAAGLAAMGGFGEGHALCRFAQRVVDASGLTAD</sequence>
<evidence type="ECO:0008006" key="4">
    <source>
        <dbReference type="Google" id="ProtNLM"/>
    </source>
</evidence>
<dbReference type="EMBL" id="JALJOU010000003">
    <property type="protein sequence ID" value="KAK9845445.1"/>
    <property type="molecule type" value="Genomic_DNA"/>
</dbReference>
<feature type="region of interest" description="Disordered" evidence="1">
    <location>
        <begin position="334"/>
        <end position="356"/>
    </location>
</feature>
<name>A0AAW1SG29_9CHLO</name>